<proteinExistence type="predicted"/>
<organism evidence="2">
    <name type="scientific">Rhizophora mucronata</name>
    <name type="common">Asiatic mangrove</name>
    <dbReference type="NCBI Taxonomy" id="61149"/>
    <lineage>
        <taxon>Eukaryota</taxon>
        <taxon>Viridiplantae</taxon>
        <taxon>Streptophyta</taxon>
        <taxon>Embryophyta</taxon>
        <taxon>Tracheophyta</taxon>
        <taxon>Spermatophyta</taxon>
        <taxon>Magnoliopsida</taxon>
        <taxon>eudicotyledons</taxon>
        <taxon>Gunneridae</taxon>
        <taxon>Pentapetalae</taxon>
        <taxon>rosids</taxon>
        <taxon>fabids</taxon>
        <taxon>Malpighiales</taxon>
        <taxon>Rhizophoraceae</taxon>
        <taxon>Rhizophora</taxon>
    </lineage>
</organism>
<dbReference type="EMBL" id="GGEC01011274">
    <property type="protein sequence ID" value="MBW91757.1"/>
    <property type="molecule type" value="Transcribed_RNA"/>
</dbReference>
<evidence type="ECO:0000256" key="1">
    <source>
        <dbReference type="SAM" id="MobiDB-lite"/>
    </source>
</evidence>
<accession>A0A2P2JE68</accession>
<dbReference type="Gene3D" id="3.30.70.2330">
    <property type="match status" value="1"/>
</dbReference>
<feature type="compositionally biased region" description="Polar residues" evidence="1">
    <location>
        <begin position="49"/>
        <end position="59"/>
    </location>
</feature>
<dbReference type="AlphaFoldDB" id="A0A2P2JE68"/>
<reference evidence="2" key="1">
    <citation type="submission" date="2018-02" db="EMBL/GenBank/DDBJ databases">
        <title>Rhizophora mucronata_Transcriptome.</title>
        <authorList>
            <person name="Meera S.P."/>
            <person name="Sreeshan A."/>
            <person name="Augustine A."/>
        </authorList>
    </citation>
    <scope>NUCLEOTIDE SEQUENCE</scope>
    <source>
        <tissue evidence="2">Leaf</tissue>
    </source>
</reference>
<evidence type="ECO:0000313" key="2">
    <source>
        <dbReference type="EMBL" id="MBW91757.1"/>
    </source>
</evidence>
<name>A0A2P2JE68_RHIMU</name>
<sequence length="200" mass="21678">MINSHLDACLSRGTKRKLTQRTLLQFNFCSQSMAQFSTGGSKKLRSDSETGATNENPLQNSAICNENSYSVKENDSSFGKLCVTVETILGASTGVLTKKPVNGTGGSTKKPGNADLKNCQVHCSSLSLETEFSKKCDLVITVDDVVGVVLGTLIVGRRFSLERDLRLGARISLLRDPNNAKDPNAIKVCFLFLPRILCCQ</sequence>
<protein>
    <submittedName>
        <fullName evidence="2">Uncharacterized protein MANES_05G194700</fullName>
    </submittedName>
</protein>
<feature type="region of interest" description="Disordered" evidence="1">
    <location>
        <begin position="39"/>
        <end position="59"/>
    </location>
</feature>